<proteinExistence type="predicted"/>
<gene>
    <name evidence="1" type="ORF">THF1A12_90071</name>
</gene>
<protein>
    <submittedName>
        <fullName evidence="1">Uncharacterized protein</fullName>
    </submittedName>
</protein>
<dbReference type="EMBL" id="CAKMUD010000149">
    <property type="protein sequence ID" value="CAH1603967.1"/>
    <property type="molecule type" value="Genomic_DNA"/>
</dbReference>
<reference evidence="1" key="1">
    <citation type="submission" date="2022-01" db="EMBL/GenBank/DDBJ databases">
        <authorList>
            <person name="Lagorce A."/>
        </authorList>
    </citation>
    <scope>NUCLEOTIDE SEQUENCE</scope>
    <source>
        <strain evidence="1">Th15_F1_A12</strain>
    </source>
</reference>
<sequence length="174" mass="20405">MSNEKLSQHSPIGLFNNDELETVDFYLEHPIEQAYSIISETDQHIIFNLTIVDNKDKKYVRNNITICNQTGKIYDPDFELICHNNPDDMDIGINMLDYFHILEVNDLYDLSEFGSYDEILDEYPDYELEDHTVENIWLNCQHFEDGIIERAVSKVFESIKKNNNLSTKTNEDTV</sequence>
<dbReference type="AlphaFoldDB" id="A0AAU9R251"/>
<dbReference type="RefSeq" id="WP_409588133.1">
    <property type="nucleotide sequence ID" value="NZ_CAKMTZ010000002.1"/>
</dbReference>
<comment type="caution">
    <text evidence="1">The sequence shown here is derived from an EMBL/GenBank/DDBJ whole genome shotgun (WGS) entry which is preliminary data.</text>
</comment>
<evidence type="ECO:0000313" key="1">
    <source>
        <dbReference type="EMBL" id="CAH1603967.1"/>
    </source>
</evidence>
<name>A0AAU9R251_9VIBR</name>
<dbReference type="Proteomes" id="UP001295462">
    <property type="component" value="Unassembled WGS sequence"/>
</dbReference>
<organism evidence="1 2">
    <name type="scientific">Vibrio jasicida</name>
    <dbReference type="NCBI Taxonomy" id="766224"/>
    <lineage>
        <taxon>Bacteria</taxon>
        <taxon>Pseudomonadati</taxon>
        <taxon>Pseudomonadota</taxon>
        <taxon>Gammaproteobacteria</taxon>
        <taxon>Vibrionales</taxon>
        <taxon>Vibrionaceae</taxon>
        <taxon>Vibrio</taxon>
    </lineage>
</organism>
<evidence type="ECO:0000313" key="2">
    <source>
        <dbReference type="Proteomes" id="UP001295462"/>
    </source>
</evidence>
<accession>A0AAU9R251</accession>